<accession>A0A8H3VHC5</accession>
<feature type="transmembrane region" description="Helical" evidence="5">
    <location>
        <begin position="419"/>
        <end position="439"/>
    </location>
</feature>
<organism evidence="7 8">
    <name type="scientific">Venturia inaequalis</name>
    <name type="common">Apple scab fungus</name>
    <dbReference type="NCBI Taxonomy" id="5025"/>
    <lineage>
        <taxon>Eukaryota</taxon>
        <taxon>Fungi</taxon>
        <taxon>Dikarya</taxon>
        <taxon>Ascomycota</taxon>
        <taxon>Pezizomycotina</taxon>
        <taxon>Dothideomycetes</taxon>
        <taxon>Pleosporomycetidae</taxon>
        <taxon>Venturiales</taxon>
        <taxon>Venturiaceae</taxon>
        <taxon>Venturia</taxon>
    </lineage>
</organism>
<dbReference type="PROSITE" id="PS50850">
    <property type="entry name" value="MFS"/>
    <property type="match status" value="1"/>
</dbReference>
<name>A0A8H3VHC5_VENIN</name>
<proteinExistence type="predicted"/>
<dbReference type="OrthoDB" id="2585655at2759"/>
<feature type="transmembrane region" description="Helical" evidence="5">
    <location>
        <begin position="232"/>
        <end position="261"/>
    </location>
</feature>
<dbReference type="InterPro" id="IPR036259">
    <property type="entry name" value="MFS_trans_sf"/>
</dbReference>
<dbReference type="EMBL" id="WNWS01000001">
    <property type="protein sequence ID" value="KAE9989114.1"/>
    <property type="molecule type" value="Genomic_DNA"/>
</dbReference>
<dbReference type="InterPro" id="IPR020846">
    <property type="entry name" value="MFS_dom"/>
</dbReference>
<dbReference type="Pfam" id="PF07690">
    <property type="entry name" value="MFS_1"/>
    <property type="match status" value="1"/>
</dbReference>
<dbReference type="GO" id="GO:0022857">
    <property type="term" value="F:transmembrane transporter activity"/>
    <property type="evidence" value="ECO:0007669"/>
    <property type="project" value="InterPro"/>
</dbReference>
<comment type="subcellular location">
    <subcellularLocation>
        <location evidence="1">Membrane</location>
        <topology evidence="1">Multi-pass membrane protein</topology>
    </subcellularLocation>
</comment>
<dbReference type="Proteomes" id="UP000447873">
    <property type="component" value="Unassembled WGS sequence"/>
</dbReference>
<evidence type="ECO:0000313" key="7">
    <source>
        <dbReference type="EMBL" id="KAE9989114.1"/>
    </source>
</evidence>
<evidence type="ECO:0000256" key="1">
    <source>
        <dbReference type="ARBA" id="ARBA00004141"/>
    </source>
</evidence>
<feature type="transmembrane region" description="Helical" evidence="5">
    <location>
        <begin position="106"/>
        <end position="129"/>
    </location>
</feature>
<evidence type="ECO:0000256" key="5">
    <source>
        <dbReference type="SAM" id="Phobius"/>
    </source>
</evidence>
<keyword evidence="3 5" id="KW-1133">Transmembrane helix</keyword>
<dbReference type="PANTHER" id="PTHR23502">
    <property type="entry name" value="MAJOR FACILITATOR SUPERFAMILY"/>
    <property type="match status" value="1"/>
</dbReference>
<evidence type="ECO:0000259" key="6">
    <source>
        <dbReference type="PROSITE" id="PS50850"/>
    </source>
</evidence>
<protein>
    <recommendedName>
        <fullName evidence="6">Major facilitator superfamily (MFS) profile domain-containing protein</fullName>
    </recommendedName>
</protein>
<reference evidence="7 8" key="1">
    <citation type="submission" date="2018-12" db="EMBL/GenBank/DDBJ databases">
        <title>Venturia inaequalis Genome Resource.</title>
        <authorList>
            <person name="Lichtner F.J."/>
        </authorList>
    </citation>
    <scope>NUCLEOTIDE SEQUENCE [LARGE SCALE GENOMIC DNA]</scope>
    <source>
        <strain evidence="7 8">120213</strain>
    </source>
</reference>
<evidence type="ECO:0000256" key="3">
    <source>
        <dbReference type="ARBA" id="ARBA00022989"/>
    </source>
</evidence>
<evidence type="ECO:0000256" key="2">
    <source>
        <dbReference type="ARBA" id="ARBA00022692"/>
    </source>
</evidence>
<feature type="transmembrane region" description="Helical" evidence="5">
    <location>
        <begin position="325"/>
        <end position="346"/>
    </location>
</feature>
<feature type="transmembrane region" description="Helical" evidence="5">
    <location>
        <begin position="388"/>
        <end position="407"/>
    </location>
</feature>
<dbReference type="Gene3D" id="1.20.1250.20">
    <property type="entry name" value="MFS general substrate transporter like domains"/>
    <property type="match status" value="1"/>
</dbReference>
<dbReference type="InterPro" id="IPR011701">
    <property type="entry name" value="MFS"/>
</dbReference>
<dbReference type="AlphaFoldDB" id="A0A8H3VHC5"/>
<feature type="transmembrane region" description="Helical" evidence="5">
    <location>
        <begin position="45"/>
        <end position="62"/>
    </location>
</feature>
<keyword evidence="2 5" id="KW-0812">Transmembrane</keyword>
<feature type="transmembrane region" description="Helical" evidence="5">
    <location>
        <begin position="352"/>
        <end position="376"/>
    </location>
</feature>
<feature type="transmembrane region" description="Helical" evidence="5">
    <location>
        <begin position="135"/>
        <end position="155"/>
    </location>
</feature>
<dbReference type="PANTHER" id="PTHR23502:SF4">
    <property type="entry name" value="MAJOR FACILITATOR SUPERFAMILY (MFS) PROFILE DOMAIN-CONTAINING PROTEIN-RELATED"/>
    <property type="match status" value="1"/>
</dbReference>
<keyword evidence="4 5" id="KW-0472">Membrane</keyword>
<comment type="caution">
    <text evidence="7">The sequence shown here is derived from an EMBL/GenBank/DDBJ whole genome shotgun (WGS) entry which is preliminary data.</text>
</comment>
<feature type="domain" description="Major facilitator superfamily (MFS) profile" evidence="6">
    <location>
        <begin position="1"/>
        <end position="442"/>
    </location>
</feature>
<evidence type="ECO:0000313" key="8">
    <source>
        <dbReference type="Proteomes" id="UP000447873"/>
    </source>
</evidence>
<gene>
    <name evidence="7" type="ORF">EG328_000045</name>
</gene>
<sequence length="460" mass="50213">MVGLAKTFDTTLQRMSYANGATLICQGVATALWMPFAIKYGRRPVYLLSNLLMGVACIWLGITSSMSYTPFILARAFLGIFEAPIESIAPSTITDVFFLHERGEKVSLYGLSVLGGNALGPMFSAFIIQYCGMNWAFYTVAISIAIGQVSIFFFMPETKFTGSRTTISLPLADAFESDVKGDLVEGIEMVPSSKTSSDIIEPNASPTVPAKTYVESLAFWGKGDPNISLRKAFLAPFILIAYPTVLWSCLVYGLALGWNVILGVSAAQLFAPPPYNFNSSAQGLVFLSPFFGSLVGTYLCGPFADRVANHYTKHNGGVREPEMRLPTCVIAAALMFLGALTSGLTYHNKTHWAGPLVGFGILSAGAQMGATLAMSYSLDCHKDLSVELMVTIAALKSLIAWIWTWVINDWVERDGMLTAFMIVATVNVLGYLSTFYLYFRGKQIRTWLHHADLLQKAGLR</sequence>
<dbReference type="SUPFAM" id="SSF103473">
    <property type="entry name" value="MFS general substrate transporter"/>
    <property type="match status" value="1"/>
</dbReference>
<feature type="transmembrane region" description="Helical" evidence="5">
    <location>
        <begin position="20"/>
        <end position="38"/>
    </location>
</feature>
<dbReference type="GO" id="GO:0005886">
    <property type="term" value="C:plasma membrane"/>
    <property type="evidence" value="ECO:0007669"/>
    <property type="project" value="TreeGrafter"/>
</dbReference>
<evidence type="ECO:0000256" key="4">
    <source>
        <dbReference type="ARBA" id="ARBA00023136"/>
    </source>
</evidence>
<feature type="transmembrane region" description="Helical" evidence="5">
    <location>
        <begin position="281"/>
        <end position="304"/>
    </location>
</feature>